<dbReference type="InterPro" id="IPR004276">
    <property type="entry name" value="GlycoTrans_28_N"/>
</dbReference>
<keyword evidence="4" id="KW-1185">Reference proteome</keyword>
<dbReference type="SUPFAM" id="SSF53756">
    <property type="entry name" value="UDP-Glycosyltransferase/glycogen phosphorylase"/>
    <property type="match status" value="1"/>
</dbReference>
<dbReference type="EC" id="2.4.1.173" evidence="3"/>
<name>E0ULS9_GLOV7</name>
<dbReference type="GO" id="GO:0016906">
    <property type="term" value="F:sterol 3-beta-glucosyltransferase activity"/>
    <property type="evidence" value="ECO:0007669"/>
    <property type="project" value="UniProtKB-EC"/>
</dbReference>
<dbReference type="FunFam" id="3.40.50.2000:FF:000009">
    <property type="entry name" value="Sterol 3-beta-glucosyltransferase UGT80A2"/>
    <property type="match status" value="1"/>
</dbReference>
<evidence type="ECO:0000313" key="3">
    <source>
        <dbReference type="EMBL" id="ADN17909.1"/>
    </source>
</evidence>
<dbReference type="GO" id="GO:0033072">
    <property type="term" value="P:vancomycin biosynthetic process"/>
    <property type="evidence" value="ECO:0007669"/>
    <property type="project" value="UniProtKB-ARBA"/>
</dbReference>
<dbReference type="Proteomes" id="UP000008206">
    <property type="component" value="Plasmid Cy782201"/>
</dbReference>
<keyword evidence="3" id="KW-0328">Glycosyltransferase</keyword>
<reference evidence="4" key="1">
    <citation type="journal article" date="2011" name="MBio">
        <title>Novel metabolic attributes of the genus Cyanothece, comprising a group of unicellular nitrogen-fixing Cyanobacteria.</title>
        <authorList>
            <person name="Bandyopadhyay A."/>
            <person name="Elvitigala T."/>
            <person name="Welsh E."/>
            <person name="Stockel J."/>
            <person name="Liberton M."/>
            <person name="Min H."/>
            <person name="Sherman L.A."/>
            <person name="Pakrasi H.B."/>
        </authorList>
    </citation>
    <scope>NUCLEOTIDE SEQUENCE [LARGE SCALE GENOMIC DNA]</scope>
    <source>
        <strain evidence="4">PCC 7822</strain>
        <plasmid evidence="4">Cy782201</plasmid>
    </source>
</reference>
<dbReference type="InterPro" id="IPR050426">
    <property type="entry name" value="Glycosyltransferase_28"/>
</dbReference>
<dbReference type="RefSeq" id="WP_013334659.1">
    <property type="nucleotide sequence ID" value="NC_014533.1"/>
</dbReference>
<protein>
    <submittedName>
        <fullName evidence="3">Sterol 3-beta-glucosyltransferase</fullName>
        <ecNumber evidence="3">2.4.1.173</ecNumber>
    </submittedName>
</protein>
<accession>E0ULS9</accession>
<dbReference type="CAZy" id="GT1">
    <property type="family name" value="Glycosyltransferase Family 1"/>
</dbReference>
<dbReference type="EMBL" id="CP002199">
    <property type="protein sequence ID" value="ADN17909.1"/>
    <property type="molecule type" value="Genomic_DNA"/>
</dbReference>
<evidence type="ECO:0000259" key="1">
    <source>
        <dbReference type="Pfam" id="PF03033"/>
    </source>
</evidence>
<dbReference type="OrthoDB" id="9805366at2"/>
<dbReference type="HOGENOM" id="CLU_000537_8_0_3"/>
<proteinExistence type="predicted"/>
<dbReference type="Pfam" id="PF06722">
    <property type="entry name" value="EryCIII-like_C"/>
    <property type="match status" value="1"/>
</dbReference>
<dbReference type="GO" id="GO:0005975">
    <property type="term" value="P:carbohydrate metabolic process"/>
    <property type="evidence" value="ECO:0007669"/>
    <property type="project" value="InterPro"/>
</dbReference>
<keyword evidence="3" id="KW-0614">Plasmid</keyword>
<dbReference type="Pfam" id="PF03033">
    <property type="entry name" value="Glyco_transf_28"/>
    <property type="match status" value="1"/>
</dbReference>
<dbReference type="PANTHER" id="PTHR48050:SF13">
    <property type="entry name" value="STEROL 3-BETA-GLUCOSYLTRANSFERASE UGT80A2"/>
    <property type="match status" value="1"/>
</dbReference>
<evidence type="ECO:0000313" key="4">
    <source>
        <dbReference type="Proteomes" id="UP000008206"/>
    </source>
</evidence>
<dbReference type="Gene3D" id="3.40.50.2000">
    <property type="entry name" value="Glycogen Phosphorylase B"/>
    <property type="match status" value="2"/>
</dbReference>
<dbReference type="AlphaFoldDB" id="E0ULS9"/>
<gene>
    <name evidence="3" type="ordered locus">Cyan7822_6066</name>
</gene>
<feature type="domain" description="Glycosyltransferase family 28 N-terminal" evidence="1">
    <location>
        <begin position="3"/>
        <end position="138"/>
    </location>
</feature>
<geneLocation type="plasmid" evidence="3 4">
    <name>Cy782201</name>
</geneLocation>
<dbReference type="KEGG" id="cyj:Cyan7822_6066"/>
<dbReference type="InterPro" id="IPR010610">
    <property type="entry name" value="EryCIII-like_C"/>
</dbReference>
<sequence>MLITMLTAGTRGDVQPYIALGVALQAAGHYTVRIAASLSFENLVTEYGLDFYPLPGDLSQIALDSRVRKAMQADNPLKIIMSFNRLKSLVFDLQKDFYRACQGSDAIIYHPGAAIGYFIAAAFNIPSILASPFPMTPTGDYPALIFYNFPRGGKSLNRLTHHIFEQIMWGMSRSHIKAFWQQEFGMAPPHFANPFKKQQTLQHPTIVSCSNYIFPKPQDWPEQVHNTGYWFLDKADHWQPPRELQDFLQNGPAPVYVGFGSLGDPTQSEQTTQLVIDALSRSRQRGILATGWNGMTRLASIPENVFMLDSVPHAWLFPQMSAVVHHGGAGTTAAALRAGVPSVVIPHANDQFAWGSRVYSLGVGAVPIPRKKLTAEKLSTAITSVLRAEVREAAKALGEKILFEHGASRAAKIIIHCLQQW</sequence>
<feature type="domain" description="Erythromycin biosynthesis protein CIII-like C-terminal" evidence="2">
    <location>
        <begin position="287"/>
        <end position="401"/>
    </location>
</feature>
<evidence type="ECO:0000259" key="2">
    <source>
        <dbReference type="Pfam" id="PF06722"/>
    </source>
</evidence>
<dbReference type="InterPro" id="IPR002213">
    <property type="entry name" value="UDP_glucos_trans"/>
</dbReference>
<organism evidence="3 4">
    <name type="scientific">Gloeothece verrucosa (strain PCC 7822)</name>
    <name type="common">Cyanothece sp. (strain PCC 7822)</name>
    <dbReference type="NCBI Taxonomy" id="497965"/>
    <lineage>
        <taxon>Bacteria</taxon>
        <taxon>Bacillati</taxon>
        <taxon>Cyanobacteriota</taxon>
        <taxon>Cyanophyceae</taxon>
        <taxon>Oscillatoriophycideae</taxon>
        <taxon>Chroococcales</taxon>
        <taxon>Aphanothecaceae</taxon>
        <taxon>Gloeothece</taxon>
        <taxon>Gloeothece verrucosa</taxon>
    </lineage>
</organism>
<keyword evidence="3" id="KW-0808">Transferase</keyword>
<dbReference type="CDD" id="cd03784">
    <property type="entry name" value="GT1_Gtf-like"/>
    <property type="match status" value="1"/>
</dbReference>
<dbReference type="PANTHER" id="PTHR48050">
    <property type="entry name" value="STEROL 3-BETA-GLUCOSYLTRANSFERASE"/>
    <property type="match status" value="1"/>
</dbReference>